<dbReference type="EMBL" id="MFKI01000032">
    <property type="protein sequence ID" value="OGG38035.1"/>
    <property type="molecule type" value="Genomic_DNA"/>
</dbReference>
<feature type="transmembrane region" description="Helical" evidence="1">
    <location>
        <begin position="27"/>
        <end position="44"/>
    </location>
</feature>
<gene>
    <name evidence="2" type="ORF">A2127_01200</name>
</gene>
<keyword evidence="1" id="KW-1133">Transmembrane helix</keyword>
<protein>
    <recommendedName>
        <fullName evidence="4">DUF5673 domain-containing protein</fullName>
    </recommendedName>
</protein>
<dbReference type="Proteomes" id="UP000179324">
    <property type="component" value="Unassembled WGS sequence"/>
</dbReference>
<evidence type="ECO:0008006" key="4">
    <source>
        <dbReference type="Google" id="ProtNLM"/>
    </source>
</evidence>
<evidence type="ECO:0000313" key="3">
    <source>
        <dbReference type="Proteomes" id="UP000179324"/>
    </source>
</evidence>
<evidence type="ECO:0000256" key="1">
    <source>
        <dbReference type="SAM" id="Phobius"/>
    </source>
</evidence>
<feature type="transmembrane region" description="Helical" evidence="1">
    <location>
        <begin position="50"/>
        <end position="67"/>
    </location>
</feature>
<reference evidence="2 3" key="1">
    <citation type="journal article" date="2016" name="Nat. Commun.">
        <title>Thousands of microbial genomes shed light on interconnected biogeochemical processes in an aquifer system.</title>
        <authorList>
            <person name="Anantharaman K."/>
            <person name="Brown C.T."/>
            <person name="Hug L.A."/>
            <person name="Sharon I."/>
            <person name="Castelle C.J."/>
            <person name="Probst A.J."/>
            <person name="Thomas B.C."/>
            <person name="Singh A."/>
            <person name="Wilkins M.J."/>
            <person name="Karaoz U."/>
            <person name="Brodie E.L."/>
            <person name="Williams K.H."/>
            <person name="Hubbard S.S."/>
            <person name="Banfield J.F."/>
        </authorList>
    </citation>
    <scope>NUCLEOTIDE SEQUENCE [LARGE SCALE GENOMIC DNA]</scope>
</reference>
<comment type="caution">
    <text evidence="2">The sequence shown here is derived from an EMBL/GenBank/DDBJ whole genome shotgun (WGS) entry which is preliminary data.</text>
</comment>
<keyword evidence="1" id="KW-0472">Membrane</keyword>
<name>A0A1F6BM76_9BACT</name>
<evidence type="ECO:0000313" key="2">
    <source>
        <dbReference type="EMBL" id="OGG38035.1"/>
    </source>
</evidence>
<keyword evidence="1" id="KW-0812">Transmembrane</keyword>
<dbReference type="AlphaFoldDB" id="A0A1F6BM76"/>
<organism evidence="2 3">
    <name type="scientific">Candidatus Jorgensenbacteria bacterium GWC1_48_12</name>
    <dbReference type="NCBI Taxonomy" id="1798469"/>
    <lineage>
        <taxon>Bacteria</taxon>
        <taxon>Candidatus Joergenseniibacteriota</taxon>
    </lineage>
</organism>
<sequence length="162" mass="18905">MTKKTKKENENSISWRAAEYQYIQKDIGWYLIVGLVSFLLIVFSLIWGNFFFAVFIVIATATIMFFAKRRPRVFDFKITDKGVAIGDNIFYDYERLDGFAIREYPERLDEIILKKKTALNPYVKIPIDSVLAGKAKKVLGEKLPEIEYQEPLVEIIAEWFGF</sequence>
<proteinExistence type="predicted"/>
<accession>A0A1F6BM76</accession>